<reference evidence="3" key="1">
    <citation type="submission" date="2022-07" db="EMBL/GenBank/DDBJ databases">
        <title>Genome Sequence of Physisporinus lineatus.</title>
        <authorList>
            <person name="Buettner E."/>
        </authorList>
    </citation>
    <scope>NUCLEOTIDE SEQUENCE</scope>
    <source>
        <strain evidence="3">VT162</strain>
    </source>
</reference>
<evidence type="ECO:0000256" key="1">
    <source>
        <dbReference type="SAM" id="MobiDB-lite"/>
    </source>
</evidence>
<organism evidence="3 4">
    <name type="scientific">Meripilus lineatus</name>
    <dbReference type="NCBI Taxonomy" id="2056292"/>
    <lineage>
        <taxon>Eukaryota</taxon>
        <taxon>Fungi</taxon>
        <taxon>Dikarya</taxon>
        <taxon>Basidiomycota</taxon>
        <taxon>Agaricomycotina</taxon>
        <taxon>Agaricomycetes</taxon>
        <taxon>Polyporales</taxon>
        <taxon>Meripilaceae</taxon>
        <taxon>Meripilus</taxon>
    </lineage>
</organism>
<feature type="compositionally biased region" description="Pro residues" evidence="1">
    <location>
        <begin position="245"/>
        <end position="256"/>
    </location>
</feature>
<name>A0AAD5YEZ6_9APHY</name>
<keyword evidence="4" id="KW-1185">Reference proteome</keyword>
<feature type="region of interest" description="Disordered" evidence="1">
    <location>
        <begin position="87"/>
        <end position="108"/>
    </location>
</feature>
<feature type="region of interest" description="Disordered" evidence="1">
    <location>
        <begin position="309"/>
        <end position="448"/>
    </location>
</feature>
<feature type="compositionally biased region" description="Polar residues" evidence="1">
    <location>
        <begin position="392"/>
        <end position="411"/>
    </location>
</feature>
<feature type="region of interest" description="Disordered" evidence="1">
    <location>
        <begin position="141"/>
        <end position="218"/>
    </location>
</feature>
<dbReference type="Pfam" id="PF14608">
    <property type="entry name" value="zf-CCCH_2"/>
    <property type="match status" value="3"/>
</dbReference>
<feature type="compositionally biased region" description="Pro residues" evidence="1">
    <location>
        <begin position="98"/>
        <end position="107"/>
    </location>
</feature>
<dbReference type="Pfam" id="PF21803">
    <property type="entry name" value="Nab2-zf4"/>
    <property type="match status" value="1"/>
</dbReference>
<dbReference type="Gene3D" id="1.10.340.40">
    <property type="entry name" value="Nuclear abundant poly(A) RNA-bind protein 2, N-terminal domain"/>
    <property type="match status" value="1"/>
</dbReference>
<evidence type="ECO:0000313" key="4">
    <source>
        <dbReference type="Proteomes" id="UP001212997"/>
    </source>
</evidence>
<dbReference type="Gene3D" id="4.10.1000.40">
    <property type="match status" value="2"/>
</dbReference>
<gene>
    <name evidence="3" type="ORF">NLI96_g5212</name>
</gene>
<feature type="compositionally biased region" description="Low complexity" evidence="1">
    <location>
        <begin position="373"/>
        <end position="391"/>
    </location>
</feature>
<feature type="compositionally biased region" description="Low complexity" evidence="1">
    <location>
        <begin position="312"/>
        <end position="321"/>
    </location>
</feature>
<feature type="compositionally biased region" description="Low complexity" evidence="1">
    <location>
        <begin position="591"/>
        <end position="602"/>
    </location>
</feature>
<feature type="region of interest" description="Disordered" evidence="1">
    <location>
        <begin position="581"/>
        <end position="602"/>
    </location>
</feature>
<feature type="region of interest" description="Disordered" evidence="1">
    <location>
        <begin position="639"/>
        <end position="717"/>
    </location>
</feature>
<feature type="compositionally biased region" description="Gly residues" evidence="1">
    <location>
        <begin position="349"/>
        <end position="364"/>
    </location>
</feature>
<dbReference type="InterPro" id="IPR049017">
    <property type="entry name" value="Nab2_Znf4"/>
</dbReference>
<dbReference type="EMBL" id="JANAWD010000166">
    <property type="protein sequence ID" value="KAJ3485065.1"/>
    <property type="molecule type" value="Genomic_DNA"/>
</dbReference>
<comment type="caution">
    <text evidence="3">The sequence shown here is derived from an EMBL/GenBank/DDBJ whole genome shotgun (WGS) entry which is preliminary data.</text>
</comment>
<protein>
    <recommendedName>
        <fullName evidence="2">Nab2 type CCCH zinc finger 4 domain-containing protein</fullName>
    </recommendedName>
</protein>
<feature type="compositionally biased region" description="Gly residues" evidence="1">
    <location>
        <begin position="322"/>
        <end position="337"/>
    </location>
</feature>
<dbReference type="Proteomes" id="UP001212997">
    <property type="component" value="Unassembled WGS sequence"/>
</dbReference>
<evidence type="ECO:0000313" key="3">
    <source>
        <dbReference type="EMBL" id="KAJ3485065.1"/>
    </source>
</evidence>
<sequence>MAYGLTIGTERANALQNAILEELMKRELNGPDADPVMAEYITIMVINDKTPAQITTELKDCKLIKYVILTRVSSTGYSPKLKNQLQEQKHLKYHHQNPSPPPHPPPFLAIVIRHHTPQTTIPEDHKTHLVPQLPFTNEAISQAIPSTSPNDRKRTRSSSPSHSAKARRLDVPTGPRAMFREGNNSGGPGERGQRSLLDRVGPMRNGSGGGPHGGHQPFVKDEIQARIDNITGGPPHGGPDMSPVMLPPGGPPPPGGFPPMNGMPGVDMNAMAGMANPLMLQEMMMSQMALMSQMAGAMGLLNPAMMGGGYPMGPQQQPQQQGGMGGDMGGFNGGMNGGMDSHRGRGRGRGGPGGGRGMGRGRGGNPPNSTHHSQSQQQNQNANAEQGVQQQPSVNATGPASSSPGKSSTNGNPPVVATPTTSAPPSSTPNPVSATSSSSSSTITGSSANVAQPTPIAAAAAHSTTAARPGFGPPDRPQSPTLCKFGLKCSNALCRWSHPSPVATPESGVVLSNDPCENGKNCKDKDCIKAHVSPAVLNPNAAEFKPAHHYTPPPTQTAQSQIPCRFGLQCTRPGCIYVHPTRSSHSHPHNSSHSYSSTQSQQQQQIPCRFGAACTRATCTFQHPEGRVLPGSFHRGLSTSGPIVNVPTPETGSIGGPSPHRSMTFKNTGNGQGGTKKELERKEREVEEMKEAVKKAKAQQQTQGKKDDGSKSVSIAA</sequence>
<dbReference type="InterPro" id="IPR043094">
    <property type="entry name" value="Nab2/ZC3H14_N_sf"/>
</dbReference>
<accession>A0AAD5YEZ6</accession>
<evidence type="ECO:0000259" key="2">
    <source>
        <dbReference type="Pfam" id="PF21803"/>
    </source>
</evidence>
<feature type="compositionally biased region" description="Basic and acidic residues" evidence="1">
    <location>
        <begin position="675"/>
        <end position="694"/>
    </location>
</feature>
<feature type="domain" description="Nab2 type CCCH zinc finger 4" evidence="2">
    <location>
        <begin position="510"/>
        <end position="531"/>
    </location>
</feature>
<dbReference type="AlphaFoldDB" id="A0AAD5YEZ6"/>
<feature type="compositionally biased region" description="Low complexity" evidence="1">
    <location>
        <begin position="412"/>
        <end position="448"/>
    </location>
</feature>
<feature type="region of interest" description="Disordered" evidence="1">
    <location>
        <begin position="232"/>
        <end position="256"/>
    </location>
</feature>
<proteinExistence type="predicted"/>